<evidence type="ECO:0000313" key="1">
    <source>
        <dbReference type="EMBL" id="KAI4802460.1"/>
    </source>
</evidence>
<accession>A0ACB9VQY1</accession>
<evidence type="ECO:0000313" key="2">
    <source>
        <dbReference type="Proteomes" id="UP001057452"/>
    </source>
</evidence>
<protein>
    <submittedName>
        <fullName evidence="1">Uncharacterized protein</fullName>
    </submittedName>
</protein>
<gene>
    <name evidence="1" type="ORF">KUCAC02_020296</name>
</gene>
<dbReference type="EMBL" id="CM043808">
    <property type="protein sequence ID" value="KAI4802460.1"/>
    <property type="molecule type" value="Genomic_DNA"/>
</dbReference>
<organism evidence="1 2">
    <name type="scientific">Chaenocephalus aceratus</name>
    <name type="common">Blackfin icefish</name>
    <name type="synonym">Chaenichthys aceratus</name>
    <dbReference type="NCBI Taxonomy" id="36190"/>
    <lineage>
        <taxon>Eukaryota</taxon>
        <taxon>Metazoa</taxon>
        <taxon>Chordata</taxon>
        <taxon>Craniata</taxon>
        <taxon>Vertebrata</taxon>
        <taxon>Euteleostomi</taxon>
        <taxon>Actinopterygii</taxon>
        <taxon>Neopterygii</taxon>
        <taxon>Teleostei</taxon>
        <taxon>Neoteleostei</taxon>
        <taxon>Acanthomorphata</taxon>
        <taxon>Eupercaria</taxon>
        <taxon>Perciformes</taxon>
        <taxon>Notothenioidei</taxon>
        <taxon>Channichthyidae</taxon>
        <taxon>Chaenocephalus</taxon>
    </lineage>
</organism>
<feature type="non-terminal residue" evidence="1">
    <location>
        <position position="1"/>
    </location>
</feature>
<proteinExistence type="predicted"/>
<comment type="caution">
    <text evidence="1">The sequence shown here is derived from an EMBL/GenBank/DDBJ whole genome shotgun (WGS) entry which is preliminary data.</text>
</comment>
<keyword evidence="2" id="KW-1185">Reference proteome</keyword>
<name>A0ACB9VQY1_CHAAC</name>
<reference evidence="1" key="1">
    <citation type="submission" date="2022-05" db="EMBL/GenBank/DDBJ databases">
        <title>Chromosome-level genome of Chaenocephalus aceratus.</title>
        <authorList>
            <person name="Park H."/>
        </authorList>
    </citation>
    <scope>NUCLEOTIDE SEQUENCE</scope>
    <source>
        <strain evidence="1">KU_202001</strain>
    </source>
</reference>
<sequence>DWMFSSGSRAMEQALSFTFTVLPQNDLTTKNRGEKGNGNRGRCDAWQCERPFPASFPSFPSQLPFPASFPSFLSQLPFPAFTDVVPWLDVAPDK</sequence>
<dbReference type="Proteomes" id="UP001057452">
    <property type="component" value="Chromosome 24"/>
</dbReference>
<feature type="non-terminal residue" evidence="1">
    <location>
        <position position="94"/>
    </location>
</feature>